<dbReference type="EMBL" id="BLXT01000976">
    <property type="protein sequence ID" value="GFN82211.1"/>
    <property type="molecule type" value="Genomic_DNA"/>
</dbReference>
<dbReference type="Proteomes" id="UP000735302">
    <property type="component" value="Unassembled WGS sequence"/>
</dbReference>
<gene>
    <name evidence="1" type="ORF">PoB_000871700</name>
</gene>
<sequence>MCPELSKRNYINNYCWDAKKFSRCNDDRLRGRSGIEYRDLLPPGSHLIKPNLLDMALFQSFGSPLSLRRVPGISSPMKLPRTSNIDLSVCVSSRQVGTTHPPGSIIDVIE</sequence>
<comment type="caution">
    <text evidence="1">The sequence shown here is derived from an EMBL/GenBank/DDBJ whole genome shotgun (WGS) entry which is preliminary data.</text>
</comment>
<proteinExistence type="predicted"/>
<organism evidence="1 2">
    <name type="scientific">Plakobranchus ocellatus</name>
    <dbReference type="NCBI Taxonomy" id="259542"/>
    <lineage>
        <taxon>Eukaryota</taxon>
        <taxon>Metazoa</taxon>
        <taxon>Spiralia</taxon>
        <taxon>Lophotrochozoa</taxon>
        <taxon>Mollusca</taxon>
        <taxon>Gastropoda</taxon>
        <taxon>Heterobranchia</taxon>
        <taxon>Euthyneura</taxon>
        <taxon>Panpulmonata</taxon>
        <taxon>Sacoglossa</taxon>
        <taxon>Placobranchoidea</taxon>
        <taxon>Plakobranchidae</taxon>
        <taxon>Plakobranchus</taxon>
    </lineage>
</organism>
<protein>
    <submittedName>
        <fullName evidence="1">Uncharacterized protein</fullName>
    </submittedName>
</protein>
<keyword evidence="2" id="KW-1185">Reference proteome</keyword>
<evidence type="ECO:0000313" key="1">
    <source>
        <dbReference type="EMBL" id="GFN82211.1"/>
    </source>
</evidence>
<name>A0AAV3YIL7_9GAST</name>
<evidence type="ECO:0000313" key="2">
    <source>
        <dbReference type="Proteomes" id="UP000735302"/>
    </source>
</evidence>
<accession>A0AAV3YIL7</accession>
<reference evidence="1 2" key="1">
    <citation type="journal article" date="2021" name="Elife">
        <title>Chloroplast acquisition without the gene transfer in kleptoplastic sea slugs, Plakobranchus ocellatus.</title>
        <authorList>
            <person name="Maeda T."/>
            <person name="Takahashi S."/>
            <person name="Yoshida T."/>
            <person name="Shimamura S."/>
            <person name="Takaki Y."/>
            <person name="Nagai Y."/>
            <person name="Toyoda A."/>
            <person name="Suzuki Y."/>
            <person name="Arimoto A."/>
            <person name="Ishii H."/>
            <person name="Satoh N."/>
            <person name="Nishiyama T."/>
            <person name="Hasebe M."/>
            <person name="Maruyama T."/>
            <person name="Minagawa J."/>
            <person name="Obokata J."/>
            <person name="Shigenobu S."/>
        </authorList>
    </citation>
    <scope>NUCLEOTIDE SEQUENCE [LARGE SCALE GENOMIC DNA]</scope>
</reference>
<dbReference type="AlphaFoldDB" id="A0AAV3YIL7"/>